<dbReference type="SUPFAM" id="SSF55136">
    <property type="entry name" value="Probable bacterial effector-binding domain"/>
    <property type="match status" value="1"/>
</dbReference>
<keyword evidence="1" id="KW-0732">Signal</keyword>
<dbReference type="Pfam" id="PF06445">
    <property type="entry name" value="GyrI-like"/>
    <property type="match status" value="1"/>
</dbReference>
<comment type="caution">
    <text evidence="3">The sequence shown here is derived from an EMBL/GenBank/DDBJ whole genome shotgun (WGS) entry which is preliminary data.</text>
</comment>
<evidence type="ECO:0000313" key="3">
    <source>
        <dbReference type="EMBL" id="OQW52537.1"/>
    </source>
</evidence>
<protein>
    <recommendedName>
        <fullName evidence="2">GyrI-like small molecule binding domain-containing protein</fullName>
    </recommendedName>
</protein>
<evidence type="ECO:0000259" key="2">
    <source>
        <dbReference type="Pfam" id="PF06445"/>
    </source>
</evidence>
<dbReference type="AlphaFoldDB" id="A0A1W9HYY5"/>
<dbReference type="STRING" id="1827387.A4S15_06765"/>
<dbReference type="EMBL" id="LWDL01000012">
    <property type="protein sequence ID" value="OQW52537.1"/>
    <property type="molecule type" value="Genomic_DNA"/>
</dbReference>
<dbReference type="Proteomes" id="UP000192872">
    <property type="component" value="Unassembled WGS sequence"/>
</dbReference>
<dbReference type="InterPro" id="IPR029442">
    <property type="entry name" value="GyrI-like"/>
</dbReference>
<gene>
    <name evidence="3" type="ORF">A4S15_06765</name>
</gene>
<feature type="domain" description="GyrI-like small molecule binding" evidence="2">
    <location>
        <begin position="50"/>
        <end position="179"/>
    </location>
</feature>
<evidence type="ECO:0000313" key="4">
    <source>
        <dbReference type="Proteomes" id="UP000192872"/>
    </source>
</evidence>
<sequence length="198" mass="20853">MRVVVALGCLLAAGVALAQSGVETVPVAPPASSTIIERAQPLGNSPNDLEVDEVTLAAVPALSTRLTGDTRRLQDLVAKRLREMAKSLNEAGIAPAGPAMAVFDQLATTSFSVEIMVPLSERPATIPPGLGLTTTPYGQAVRIIHHGDYDDIDATYDELSSFIEDRDIAIEDVVIERYMGEISVGGGAGTVEIIAMKR</sequence>
<feature type="chain" id="PRO_5013230201" description="GyrI-like small molecule binding domain-containing protein" evidence="1">
    <location>
        <begin position="19"/>
        <end position="198"/>
    </location>
</feature>
<dbReference type="RefSeq" id="WP_376801693.1">
    <property type="nucleotide sequence ID" value="NZ_DBNB01000020.1"/>
</dbReference>
<accession>A0A1W9HYY5</accession>
<name>A0A1W9HYY5_9HYPH</name>
<dbReference type="Gene3D" id="3.20.80.10">
    <property type="entry name" value="Regulatory factor, effector binding domain"/>
    <property type="match status" value="1"/>
</dbReference>
<organism evidence="3 4">
    <name type="scientific">Candidatus Raskinella chloraquaticus</name>
    <dbReference type="NCBI Taxonomy" id="1951219"/>
    <lineage>
        <taxon>Bacteria</taxon>
        <taxon>Pseudomonadati</taxon>
        <taxon>Pseudomonadota</taxon>
        <taxon>Alphaproteobacteria</taxon>
        <taxon>Hyphomicrobiales</taxon>
        <taxon>Phreatobacteraceae</taxon>
        <taxon>Candidatus Raskinella</taxon>
    </lineage>
</organism>
<proteinExistence type="predicted"/>
<dbReference type="InterPro" id="IPR011256">
    <property type="entry name" value="Reg_factor_effector_dom_sf"/>
</dbReference>
<reference evidence="3 4" key="1">
    <citation type="journal article" date="2017" name="Water Res.">
        <title>Comammox in drinking water systems.</title>
        <authorList>
            <person name="Wang Y."/>
            <person name="Ma L."/>
            <person name="Mao Y."/>
            <person name="Jiang X."/>
            <person name="Xia Y."/>
            <person name="Yu K."/>
            <person name="Li B."/>
            <person name="Zhang T."/>
        </authorList>
    </citation>
    <scope>NUCLEOTIDE SEQUENCE [LARGE SCALE GENOMIC DNA]</scope>
    <source>
        <strain evidence="3">SG_bin8</strain>
    </source>
</reference>
<feature type="signal peptide" evidence="1">
    <location>
        <begin position="1"/>
        <end position="18"/>
    </location>
</feature>
<evidence type="ECO:0000256" key="1">
    <source>
        <dbReference type="SAM" id="SignalP"/>
    </source>
</evidence>